<dbReference type="PANTHER" id="PTHR45662">
    <property type="entry name" value="PHOSPHATIDYLINOSITIDE PHOSPHATASE SAC1"/>
    <property type="match status" value="1"/>
</dbReference>
<keyword evidence="2" id="KW-0472">Membrane</keyword>
<reference evidence="4" key="1">
    <citation type="submission" date="2021-01" db="EMBL/GenBank/DDBJ databases">
        <authorList>
            <person name="Corre E."/>
            <person name="Pelletier E."/>
            <person name="Niang G."/>
            <person name="Scheremetjew M."/>
            <person name="Finn R."/>
            <person name="Kale V."/>
            <person name="Holt S."/>
            <person name="Cochrane G."/>
            <person name="Meng A."/>
            <person name="Brown T."/>
            <person name="Cohen L."/>
        </authorList>
    </citation>
    <scope>NUCLEOTIDE SEQUENCE</scope>
    <source>
        <strain evidence="4">CCMP2877</strain>
    </source>
</reference>
<feature type="transmembrane region" description="Helical" evidence="2">
    <location>
        <begin position="785"/>
        <end position="805"/>
    </location>
</feature>
<dbReference type="PROSITE" id="PS50275">
    <property type="entry name" value="SAC"/>
    <property type="match status" value="1"/>
</dbReference>
<dbReference type="GO" id="GO:0046856">
    <property type="term" value="P:phosphatidylinositol dephosphorylation"/>
    <property type="evidence" value="ECO:0007669"/>
    <property type="project" value="TreeGrafter"/>
</dbReference>
<feature type="region of interest" description="Disordered" evidence="1">
    <location>
        <begin position="387"/>
        <end position="456"/>
    </location>
</feature>
<sequence length="832" mass="92572">MQRRLVQLLDEDKVVLEQSHRDLCVVIERTTSAFVRPKPSNAARNNGLAKKKPGLSRRASYLTPMASYHVRVGERFKELPTGECKAANLKTVPFHAVFGIYELLSGPYIALIRESKQTCSRSMGAVEPGEAEETMEFRRASMITILPLFRNARDLSPTMRADEDRYLDYLYSSFSSHVFYFSYRYDVTSTLQRRAFRSAMSRGAPKQELWRRASDRFFWNREAVQPLIDAGCGAQWVTPVMSAFIEVRDDVVVPGGRGAKDHKFTYLFISRRSKFRAGTRFWRRGLDFDGHAANEVETEQALLFDDGTVQAHVQLRGSIPVIWKSPVTLKYAPKVVISEDANGNAMAFREHMAAQALNYCIYGLTRDNLPTVSMKAIDAMPPPVLYMERSRSGSSNASNSSPNNSSSDVRNSHGSRTGLLGRSGKKEKAPKDAGSGATPGKTSWRHRGKRGEDRATAIATPAVAALRSPTRHDGTYVLADVAAPATPFEGWNGRIVCVNLVDCKGSQEQLGEAFKDQVDEAMHTVSGRQNMPGLTYVWFDFHRECSRMRWGNLAKLLERLRDGLRNEGYFYQLGEAGHRRIVCYQSGVVRTNCMDNLDRTNVVQSLIARHVLLRCLAGREGVAGVDQGVKGGDMLSGAGAPMTQPTPVKDALDNGSVLDSGLVALERVFKDVWGNNADAMSMLYAGSGALKTDFTRTGRRTIMGRIADLRNSVWRYYVNNFCDGARQDSIDLMLMNYNPRVERPSPFAPLNLHETVASFCTKIYVIFSVVFASSLVVLDRNLPRTLLLSITTVAAIVAFTAVRIFRSGGRIGTRIVAYPRLVSDRLNTEANP</sequence>
<accession>A0A7S1UKE5</accession>
<feature type="transmembrane region" description="Helical" evidence="2">
    <location>
        <begin position="756"/>
        <end position="778"/>
    </location>
</feature>
<keyword evidence="2" id="KW-1133">Transmembrane helix</keyword>
<organism evidence="4">
    <name type="scientific">Phaeomonas parva</name>
    <dbReference type="NCBI Taxonomy" id="124430"/>
    <lineage>
        <taxon>Eukaryota</taxon>
        <taxon>Sar</taxon>
        <taxon>Stramenopiles</taxon>
        <taxon>Ochrophyta</taxon>
        <taxon>Pinguiophyceae</taxon>
        <taxon>Pinguiochrysidales</taxon>
        <taxon>Pinguiochrysidaceae</taxon>
        <taxon>Phaeomonas</taxon>
    </lineage>
</organism>
<protein>
    <recommendedName>
        <fullName evidence="3">SAC domain-containing protein</fullName>
    </recommendedName>
</protein>
<name>A0A7S1UKE5_9STRA</name>
<evidence type="ECO:0000256" key="1">
    <source>
        <dbReference type="SAM" id="MobiDB-lite"/>
    </source>
</evidence>
<gene>
    <name evidence="4" type="ORF">PPAR1163_LOCUS28702</name>
</gene>
<dbReference type="AlphaFoldDB" id="A0A7S1UKE5"/>
<dbReference type="GO" id="GO:0005783">
    <property type="term" value="C:endoplasmic reticulum"/>
    <property type="evidence" value="ECO:0007669"/>
    <property type="project" value="TreeGrafter"/>
</dbReference>
<feature type="compositionally biased region" description="Low complexity" evidence="1">
    <location>
        <begin position="392"/>
        <end position="409"/>
    </location>
</feature>
<dbReference type="PANTHER" id="PTHR45662:SF2">
    <property type="entry name" value="PHOSPHATIDYLINOSITOL-3-PHOSPHATASE SAC1"/>
    <property type="match status" value="1"/>
</dbReference>
<dbReference type="Pfam" id="PF02383">
    <property type="entry name" value="Syja_N"/>
    <property type="match status" value="2"/>
</dbReference>
<evidence type="ECO:0000259" key="3">
    <source>
        <dbReference type="PROSITE" id="PS50275"/>
    </source>
</evidence>
<feature type="domain" description="SAC" evidence="3">
    <location>
        <begin position="170"/>
        <end position="686"/>
    </location>
</feature>
<proteinExistence type="predicted"/>
<dbReference type="InterPro" id="IPR002013">
    <property type="entry name" value="SAC_dom"/>
</dbReference>
<evidence type="ECO:0000256" key="2">
    <source>
        <dbReference type="SAM" id="Phobius"/>
    </source>
</evidence>
<evidence type="ECO:0000313" key="4">
    <source>
        <dbReference type="EMBL" id="CAD9270263.1"/>
    </source>
</evidence>
<dbReference type="GO" id="GO:0043812">
    <property type="term" value="F:phosphatidylinositol-4-phosphate phosphatase activity"/>
    <property type="evidence" value="ECO:0007669"/>
    <property type="project" value="TreeGrafter"/>
</dbReference>
<keyword evidence="2" id="KW-0812">Transmembrane</keyword>
<dbReference type="EMBL" id="HBGJ01045683">
    <property type="protein sequence ID" value="CAD9270263.1"/>
    <property type="molecule type" value="Transcribed_RNA"/>
</dbReference>